<evidence type="ECO:0000313" key="3">
    <source>
        <dbReference type="Proteomes" id="UP000309215"/>
    </source>
</evidence>
<reference evidence="2 3" key="1">
    <citation type="submission" date="2019-04" db="EMBL/GenBank/DDBJ databases">
        <authorList>
            <person name="Li Y."/>
            <person name="Wang J."/>
        </authorList>
    </citation>
    <scope>NUCLEOTIDE SEQUENCE [LARGE SCALE GENOMIC DNA]</scope>
    <source>
        <strain evidence="2 3">DSM 14668</strain>
    </source>
</reference>
<name>A0A4U1J3Y2_9BACT</name>
<organism evidence="2 3">
    <name type="scientific">Polyangium fumosum</name>
    <dbReference type="NCBI Taxonomy" id="889272"/>
    <lineage>
        <taxon>Bacteria</taxon>
        <taxon>Pseudomonadati</taxon>
        <taxon>Myxococcota</taxon>
        <taxon>Polyangia</taxon>
        <taxon>Polyangiales</taxon>
        <taxon>Polyangiaceae</taxon>
        <taxon>Polyangium</taxon>
    </lineage>
</organism>
<protein>
    <submittedName>
        <fullName evidence="2">Uncharacterized protein</fullName>
    </submittedName>
</protein>
<dbReference type="RefSeq" id="WP_136932832.1">
    <property type="nucleotide sequence ID" value="NZ_SSMQ01000040.1"/>
</dbReference>
<feature type="region of interest" description="Disordered" evidence="1">
    <location>
        <begin position="143"/>
        <end position="168"/>
    </location>
</feature>
<evidence type="ECO:0000256" key="1">
    <source>
        <dbReference type="SAM" id="MobiDB-lite"/>
    </source>
</evidence>
<sequence>MSENSIGKYTGDGVVDASPFKHKLVDLKRGDMPKLKRSKPGCAGVLVDLAKAMPEHGDEARIHPDWHAEIVEVKQTLDAIRAQRPEADKLAEVLRESEAYYEDKLEVLISRVGKAVVDTAKGEDKPGLLATFESTLRYRAQYAEKSAATRRKNQQNAAPPAAEPSTRG</sequence>
<dbReference type="EMBL" id="SSMQ01000040">
    <property type="protein sequence ID" value="TKD01386.1"/>
    <property type="molecule type" value="Genomic_DNA"/>
</dbReference>
<dbReference type="Proteomes" id="UP000309215">
    <property type="component" value="Unassembled WGS sequence"/>
</dbReference>
<comment type="caution">
    <text evidence="2">The sequence shown here is derived from an EMBL/GenBank/DDBJ whole genome shotgun (WGS) entry which is preliminary data.</text>
</comment>
<accession>A0A4U1J3Y2</accession>
<evidence type="ECO:0000313" key="2">
    <source>
        <dbReference type="EMBL" id="TKD01386.1"/>
    </source>
</evidence>
<keyword evidence="3" id="KW-1185">Reference proteome</keyword>
<dbReference type="AlphaFoldDB" id="A0A4U1J3Y2"/>
<gene>
    <name evidence="2" type="ORF">E8A74_31585</name>
</gene>
<dbReference type="OrthoDB" id="5528752at2"/>
<proteinExistence type="predicted"/>